<sequence>MGGYYEPSVNELLVTTTLIILGLVLLPLGWLGLILWNLGRIISGKTNARNAISDIGSALNLIWALPLCIVNNLRLLLVKLLRVFYAYRNKPAPSNIARRHYTRPLATGKEISVDPFLLPKEEQYKYTPILGDHTIRLLVIQPGAFDDFICGDLVEVNLLLGPTFDALSYTWADEKGDASRSGKIYCVPDFSVIEITKNCDMAIRRLRHPKKKRRVWIDAVCIDQQNAQERTHQIAHMSRIFTSARRVIAYTGEGTHQTDTLFDWLNGLEASELNVPLIGGLDDLSHPVATIKEPADLRRVIARIRVGVNERIIMAGMYGKRCFSNSLQRSGTAKEKINIEEAELTKFALEYCSRRWFSRVWILQEVTLPDLHRTRIVCGSRTTTAERALHALGLLKETGAGSIPRIFVAVRKTTIFPKRSYLLDILMETKDHVATDPRDKIFAVLSLSQSLDGGTFPELEANYELNTPQVYTRYSAFFIQHHGPGFFLALIQSPQKLPGLPSWAADWTVPWPNSRAVSLRDFPAVSRRTHEENIVNLFSQENGYEILTLIRPQILRGYFTRNGALTGLDGLEVEEVGGLLENTVLVEIYPGLAALLRQEGDYYIFIQVCPHAMFPDSLLALVERWSTVVVDGIGPEELQNQDRHRFGYLGSVKPFKIRPNLNIDSHYIFYDIRFACPVATAYNVDNCFAYTDFNSNYITKTLLAILLAKHQYSHSRFLSLMVL</sequence>
<keyword evidence="1" id="KW-0472">Membrane</keyword>
<protein>
    <submittedName>
        <fullName evidence="3">Heterokaryon incompatibility protein-domain-containing protein</fullName>
    </submittedName>
</protein>
<dbReference type="OrthoDB" id="2157530at2759"/>
<evidence type="ECO:0000256" key="1">
    <source>
        <dbReference type="SAM" id="Phobius"/>
    </source>
</evidence>
<gene>
    <name evidence="3" type="ORF">BDV27DRAFT_155517</name>
</gene>
<dbReference type="RefSeq" id="XP_031929967.1">
    <property type="nucleotide sequence ID" value="XM_032072159.1"/>
</dbReference>
<dbReference type="InterPro" id="IPR052895">
    <property type="entry name" value="HetReg/Transcr_Mod"/>
</dbReference>
<accession>A0A5N7ACK4</accession>
<dbReference type="PANTHER" id="PTHR24148">
    <property type="entry name" value="ANKYRIN REPEAT DOMAIN-CONTAINING PROTEIN 39 HOMOLOG-RELATED"/>
    <property type="match status" value="1"/>
</dbReference>
<dbReference type="EMBL" id="ML737606">
    <property type="protein sequence ID" value="KAE8366886.1"/>
    <property type="molecule type" value="Genomic_DNA"/>
</dbReference>
<organism evidence="3 4">
    <name type="scientific">Aspergillus caelatus</name>
    <dbReference type="NCBI Taxonomy" id="61420"/>
    <lineage>
        <taxon>Eukaryota</taxon>
        <taxon>Fungi</taxon>
        <taxon>Dikarya</taxon>
        <taxon>Ascomycota</taxon>
        <taxon>Pezizomycotina</taxon>
        <taxon>Eurotiomycetes</taxon>
        <taxon>Eurotiomycetidae</taxon>
        <taxon>Eurotiales</taxon>
        <taxon>Aspergillaceae</taxon>
        <taxon>Aspergillus</taxon>
        <taxon>Aspergillus subgen. Circumdati</taxon>
    </lineage>
</organism>
<reference evidence="3 4" key="1">
    <citation type="submission" date="2019-04" db="EMBL/GenBank/DDBJ databases">
        <title>Friends and foes A comparative genomics studyof 23 Aspergillus species from section Flavi.</title>
        <authorList>
            <consortium name="DOE Joint Genome Institute"/>
            <person name="Kjaerbolling I."/>
            <person name="Vesth T."/>
            <person name="Frisvad J.C."/>
            <person name="Nybo J.L."/>
            <person name="Theobald S."/>
            <person name="Kildgaard S."/>
            <person name="Isbrandt T."/>
            <person name="Kuo A."/>
            <person name="Sato A."/>
            <person name="Lyhne E.K."/>
            <person name="Kogle M.E."/>
            <person name="Wiebenga A."/>
            <person name="Kun R.S."/>
            <person name="Lubbers R.J."/>
            <person name="Makela M.R."/>
            <person name="Barry K."/>
            <person name="Chovatia M."/>
            <person name="Clum A."/>
            <person name="Daum C."/>
            <person name="Haridas S."/>
            <person name="He G."/>
            <person name="LaButti K."/>
            <person name="Lipzen A."/>
            <person name="Mondo S."/>
            <person name="Riley R."/>
            <person name="Salamov A."/>
            <person name="Simmons B.A."/>
            <person name="Magnuson J.K."/>
            <person name="Henrissat B."/>
            <person name="Mortensen U.H."/>
            <person name="Larsen T.O."/>
            <person name="Devries R.P."/>
            <person name="Grigoriev I.V."/>
            <person name="Machida M."/>
            <person name="Baker S.E."/>
            <person name="Andersen M.R."/>
        </authorList>
    </citation>
    <scope>NUCLEOTIDE SEQUENCE [LARGE SCALE GENOMIC DNA]</scope>
    <source>
        <strain evidence="3 4">CBS 763.97</strain>
    </source>
</reference>
<dbReference type="PANTHER" id="PTHR24148:SF64">
    <property type="entry name" value="HETEROKARYON INCOMPATIBILITY DOMAIN-CONTAINING PROTEIN"/>
    <property type="match status" value="1"/>
</dbReference>
<evidence type="ECO:0000313" key="3">
    <source>
        <dbReference type="EMBL" id="KAE8366886.1"/>
    </source>
</evidence>
<feature type="transmembrane region" description="Helical" evidence="1">
    <location>
        <begin position="57"/>
        <end position="77"/>
    </location>
</feature>
<proteinExistence type="predicted"/>
<dbReference type="InterPro" id="IPR010730">
    <property type="entry name" value="HET"/>
</dbReference>
<keyword evidence="1" id="KW-0812">Transmembrane</keyword>
<keyword evidence="1" id="KW-1133">Transmembrane helix</keyword>
<dbReference type="Pfam" id="PF06985">
    <property type="entry name" value="HET"/>
    <property type="match status" value="1"/>
</dbReference>
<dbReference type="AlphaFoldDB" id="A0A5N7ACK4"/>
<evidence type="ECO:0000259" key="2">
    <source>
        <dbReference type="Pfam" id="PF06985"/>
    </source>
</evidence>
<feature type="domain" description="Heterokaryon incompatibility" evidence="2">
    <location>
        <begin position="164"/>
        <end position="365"/>
    </location>
</feature>
<dbReference type="Proteomes" id="UP000326268">
    <property type="component" value="Unassembled WGS sequence"/>
</dbReference>
<evidence type="ECO:0000313" key="4">
    <source>
        <dbReference type="Proteomes" id="UP000326268"/>
    </source>
</evidence>
<keyword evidence="4" id="KW-1185">Reference proteome</keyword>
<dbReference type="GeneID" id="43656605"/>
<name>A0A5N7ACK4_9EURO</name>
<feature type="transmembrane region" description="Helical" evidence="1">
    <location>
        <begin position="12"/>
        <end position="36"/>
    </location>
</feature>